<name>A0A0L0NP53_CANAR</name>
<feature type="region of interest" description="Disordered" evidence="6">
    <location>
        <begin position="217"/>
        <end position="242"/>
    </location>
</feature>
<gene>
    <name evidence="8" type="ORF">QG37_07783</name>
</gene>
<sequence length="1133" mass="129711">MVSSKDLADTSLTRENLEGAAPQPNIKLESDKRRKRKPRGIIVCKNCRKRKVRCDKQRPCSNCVKFHQTNTCTYDEPQADNVMKGFLELRLPMTKSNLSRGNKFQDDDLINKRRKRDDSAKQMFDANNTLSENKAYLKHLKDRIHNLESAFLNGKSKSLSQSLPSIKASHASQNSPGYSVSTLPSITLHSNNASNCGITPTQQQSYASGSITNSFPIPSIVQSSSEQNRPQPSSLPPFNHQATNNHARRIHSSLFERNSLPEIRHPDLDIRHDYRPIFERDRTAHGEGLSVSHPFLGSPSRKSPLDNCQSSHAPYFIGVNPHAHITDTINFYHGYSSVHYKDHLRRLNFGPFAWSSLMKRDYGLRLMWDYVVSKKEKFSTKGQFLSRSVALMFAQTSDEMNDESTATILSKGREDEHLEKQFERRALQTDGVDDMIPYEKVIRARQKTSMQKVLLNKHTLSLGLTVFDGQIDRELQIIEKIEVVLPKKRVLWKLITRFFHSVYTYMPFIDEDYFRKDVESIIGPESYDDVPIDKIRIAKKLDFATVGILLIIVRLAYLSLFSNNSALNEAILNNPNPNDEDKVIQYLMNNPININIIDVASLCLDQFQILRRSNFTVLQLALFLRLYHTYAPEDGDGADGGDSQVLNSVLIQTAYSLGMNREPDENFTDSKMRHITRKIWWYLVASDLHLSYSFGNPPSTDERYFDIMDPVCEPGSENIRDISKDRATTIRLKSCLPSPKLRKILSYALDIRQGTNLPTLCEDLSDFEVDLYNNLGTLSDCIVRSGVDDQAVATRNMKVKIYLSLKTFLISVYFHIYLFYESKDVGISYFYLRKSLLTSIGDIMPHYVTLLGKSEVISDMIINPTLEMAIHKSNQINLSVIVRVNYLIFHLKKSPDHERLWRTDNAYFNYFQLLCQLSSAVTRAAEFTISAISKLSNRYYYAWRITRGQTYLLKTITLTQFYEDNYLKASQLYSIRYTYDQVKELVTICESTLSKFSKTEFCTYGFTTNMDKDLYRSKPYTSETLQSNLATDSSTVPLKSSTNSEIDKIWLQVLSLKHDMALAGNSQDAPIDFKAPITPTTKGADNRDELVTQDKDMMISDPSADLERFGYDLEMATAFDLLSEMPFEEMLDV</sequence>
<dbReference type="PANTHER" id="PTHR31069:SF12">
    <property type="entry name" value="TRANSCRIPTION FACTOR DOMAIN-CONTAINING PROTEIN"/>
    <property type="match status" value="1"/>
</dbReference>
<dbReference type="VEuPathDB" id="FungiDB:CJI96_0000767"/>
<evidence type="ECO:0000256" key="5">
    <source>
        <dbReference type="ARBA" id="ARBA00023242"/>
    </source>
</evidence>
<dbReference type="CDD" id="cd00067">
    <property type="entry name" value="GAL4"/>
    <property type="match status" value="1"/>
</dbReference>
<dbReference type="VEuPathDB" id="FungiDB:CJI96_0002417"/>
<dbReference type="InterPro" id="IPR001138">
    <property type="entry name" value="Zn2Cys6_DnaBD"/>
</dbReference>
<dbReference type="VEuPathDB" id="FungiDB:CJI97_003963"/>
<keyword evidence="1" id="KW-0479">Metal-binding</keyword>
<keyword evidence="3" id="KW-0238">DNA-binding</keyword>
<keyword evidence="4" id="KW-0804">Transcription</keyword>
<dbReference type="GO" id="GO:0000981">
    <property type="term" value="F:DNA-binding transcription factor activity, RNA polymerase II-specific"/>
    <property type="evidence" value="ECO:0007669"/>
    <property type="project" value="InterPro"/>
</dbReference>
<dbReference type="Pfam" id="PF04082">
    <property type="entry name" value="Fungal_trans"/>
    <property type="match status" value="1"/>
</dbReference>
<feature type="region of interest" description="Disordered" evidence="6">
    <location>
        <begin position="1"/>
        <end position="34"/>
    </location>
</feature>
<feature type="compositionally biased region" description="Polar residues" evidence="6">
    <location>
        <begin position="217"/>
        <end position="232"/>
    </location>
</feature>
<dbReference type="GO" id="GO:0006351">
    <property type="term" value="P:DNA-templated transcription"/>
    <property type="evidence" value="ECO:0007669"/>
    <property type="project" value="InterPro"/>
</dbReference>
<dbReference type="VEuPathDB" id="FungiDB:CJI96_0002418"/>
<dbReference type="Pfam" id="PF00172">
    <property type="entry name" value="Zn_clus"/>
    <property type="match status" value="1"/>
</dbReference>
<dbReference type="InterPro" id="IPR050675">
    <property type="entry name" value="OAF3"/>
</dbReference>
<evidence type="ECO:0000256" key="6">
    <source>
        <dbReference type="SAM" id="MobiDB-lite"/>
    </source>
</evidence>
<dbReference type="InterPro" id="IPR007219">
    <property type="entry name" value="XnlR_reg_dom"/>
</dbReference>
<dbReference type="VEuPathDB" id="FungiDB:QG37_07783"/>
<evidence type="ECO:0000313" key="8">
    <source>
        <dbReference type="EMBL" id="KND95833.1"/>
    </source>
</evidence>
<evidence type="ECO:0000259" key="7">
    <source>
        <dbReference type="PROSITE" id="PS50048"/>
    </source>
</evidence>
<evidence type="ECO:0000256" key="3">
    <source>
        <dbReference type="ARBA" id="ARBA00023125"/>
    </source>
</evidence>
<dbReference type="Gene3D" id="4.10.240.10">
    <property type="entry name" value="Zn(2)-C6 fungal-type DNA-binding domain"/>
    <property type="match status" value="1"/>
</dbReference>
<dbReference type="Proteomes" id="UP000037122">
    <property type="component" value="Unassembled WGS sequence"/>
</dbReference>
<comment type="caution">
    <text evidence="8">The sequence shown here is derived from an EMBL/GenBank/DDBJ whole genome shotgun (WGS) entry which is preliminary data.</text>
</comment>
<accession>A0A0L0NP53</accession>
<dbReference type="VEuPathDB" id="FungiDB:B9J08_003891"/>
<keyword evidence="5" id="KW-0539">Nucleus</keyword>
<dbReference type="VEuPathDB" id="FungiDB:B9J08_004061"/>
<dbReference type="PANTHER" id="PTHR31069">
    <property type="entry name" value="OLEATE-ACTIVATED TRANSCRIPTION FACTOR 1-RELATED"/>
    <property type="match status" value="1"/>
</dbReference>
<dbReference type="VEuPathDB" id="FungiDB:CJJ09_000223"/>
<dbReference type="GO" id="GO:0045944">
    <property type="term" value="P:positive regulation of transcription by RNA polymerase II"/>
    <property type="evidence" value="ECO:0007669"/>
    <property type="project" value="TreeGrafter"/>
</dbReference>
<dbReference type="PROSITE" id="PS00463">
    <property type="entry name" value="ZN2_CY6_FUNGAL_1"/>
    <property type="match status" value="1"/>
</dbReference>
<evidence type="ECO:0000256" key="1">
    <source>
        <dbReference type="ARBA" id="ARBA00022723"/>
    </source>
</evidence>
<dbReference type="AlphaFoldDB" id="A0A0L0NP53"/>
<dbReference type="VEuPathDB" id="FungiDB:CJJ09_005064"/>
<reference evidence="9" key="1">
    <citation type="journal article" date="2015" name="BMC Genomics">
        <title>Draft genome of a commonly misdiagnosed multidrug resistant pathogen Candida auris.</title>
        <authorList>
            <person name="Chatterjee S."/>
            <person name="Alampalli S.V."/>
            <person name="Nageshan R.K."/>
            <person name="Chettiar S.T."/>
            <person name="Joshi S."/>
            <person name="Tatu U.S."/>
        </authorList>
    </citation>
    <scope>NUCLEOTIDE SEQUENCE [LARGE SCALE GENOMIC DNA]</scope>
    <source>
        <strain evidence="9">6684</strain>
    </source>
</reference>
<dbReference type="SMART" id="SM00066">
    <property type="entry name" value="GAL4"/>
    <property type="match status" value="1"/>
</dbReference>
<dbReference type="GO" id="GO:0000978">
    <property type="term" value="F:RNA polymerase II cis-regulatory region sequence-specific DNA binding"/>
    <property type="evidence" value="ECO:0007669"/>
    <property type="project" value="TreeGrafter"/>
</dbReference>
<dbReference type="VEuPathDB" id="FungiDB:CJJ07_001835"/>
<dbReference type="CDD" id="cd12148">
    <property type="entry name" value="fungal_TF_MHR"/>
    <property type="match status" value="1"/>
</dbReference>
<organism evidence="8 9">
    <name type="scientific">Candidozyma auris</name>
    <name type="common">Yeast</name>
    <name type="synonym">Candida auris</name>
    <dbReference type="NCBI Taxonomy" id="498019"/>
    <lineage>
        <taxon>Eukaryota</taxon>
        <taxon>Fungi</taxon>
        <taxon>Dikarya</taxon>
        <taxon>Ascomycota</taxon>
        <taxon>Saccharomycotina</taxon>
        <taxon>Pichiomycetes</taxon>
        <taxon>Metschnikowiaceae</taxon>
        <taxon>Candidozyma</taxon>
    </lineage>
</organism>
<protein>
    <recommendedName>
        <fullName evidence="7">Zn(2)-C6 fungal-type domain-containing protein</fullName>
    </recommendedName>
</protein>
<dbReference type="SUPFAM" id="SSF57701">
    <property type="entry name" value="Zn2/Cys6 DNA-binding domain"/>
    <property type="match status" value="1"/>
</dbReference>
<dbReference type="SMART" id="SM00906">
    <property type="entry name" value="Fungal_trans"/>
    <property type="match status" value="1"/>
</dbReference>
<evidence type="ECO:0000313" key="9">
    <source>
        <dbReference type="Proteomes" id="UP000037122"/>
    </source>
</evidence>
<keyword evidence="2" id="KW-0805">Transcription regulation</keyword>
<dbReference type="EMBL" id="LGST01000064">
    <property type="protein sequence ID" value="KND95833.1"/>
    <property type="molecule type" value="Genomic_DNA"/>
</dbReference>
<dbReference type="GO" id="GO:0008270">
    <property type="term" value="F:zinc ion binding"/>
    <property type="evidence" value="ECO:0007669"/>
    <property type="project" value="InterPro"/>
</dbReference>
<evidence type="ECO:0000256" key="4">
    <source>
        <dbReference type="ARBA" id="ARBA00023163"/>
    </source>
</evidence>
<feature type="domain" description="Zn(2)-C6 fungal-type" evidence="7">
    <location>
        <begin position="43"/>
        <end position="74"/>
    </location>
</feature>
<dbReference type="GO" id="GO:0005634">
    <property type="term" value="C:nucleus"/>
    <property type="evidence" value="ECO:0007669"/>
    <property type="project" value="TreeGrafter"/>
</dbReference>
<dbReference type="InterPro" id="IPR036864">
    <property type="entry name" value="Zn2-C6_fun-type_DNA-bd_sf"/>
</dbReference>
<dbReference type="PROSITE" id="PS50048">
    <property type="entry name" value="ZN2_CY6_FUNGAL_2"/>
    <property type="match status" value="1"/>
</dbReference>
<evidence type="ECO:0000256" key="2">
    <source>
        <dbReference type="ARBA" id="ARBA00023015"/>
    </source>
</evidence>
<proteinExistence type="predicted"/>